<dbReference type="Gene3D" id="3.30.565.10">
    <property type="entry name" value="Histidine kinase-like ATPase, C-terminal domain"/>
    <property type="match status" value="1"/>
</dbReference>
<evidence type="ECO:0000313" key="11">
    <source>
        <dbReference type="Proteomes" id="UP000177958"/>
    </source>
</evidence>
<keyword evidence="6" id="KW-0902">Two-component regulatory system</keyword>
<evidence type="ECO:0000256" key="7">
    <source>
        <dbReference type="SAM" id="MobiDB-lite"/>
    </source>
</evidence>
<dbReference type="PANTHER" id="PTHR43711">
    <property type="entry name" value="TWO-COMPONENT HISTIDINE KINASE"/>
    <property type="match status" value="1"/>
</dbReference>
<keyword evidence="4" id="KW-0808">Transferase</keyword>
<evidence type="ECO:0000256" key="1">
    <source>
        <dbReference type="ARBA" id="ARBA00000085"/>
    </source>
</evidence>
<evidence type="ECO:0000313" key="10">
    <source>
        <dbReference type="EMBL" id="OGG57320.1"/>
    </source>
</evidence>
<evidence type="ECO:0000256" key="4">
    <source>
        <dbReference type="ARBA" id="ARBA00022679"/>
    </source>
</evidence>
<comment type="catalytic activity">
    <reaction evidence="1">
        <text>ATP + protein L-histidine = ADP + protein N-phospho-L-histidine.</text>
        <dbReference type="EC" id="2.7.13.3"/>
    </reaction>
</comment>
<dbReference type="AlphaFoldDB" id="A0A1F6D7L9"/>
<keyword evidence="3" id="KW-0597">Phosphoprotein</keyword>
<evidence type="ECO:0000256" key="8">
    <source>
        <dbReference type="SAM" id="Phobius"/>
    </source>
</evidence>
<feature type="region of interest" description="Disordered" evidence="7">
    <location>
        <begin position="344"/>
        <end position="363"/>
    </location>
</feature>
<gene>
    <name evidence="10" type="ORF">A2853_02255</name>
</gene>
<dbReference type="Proteomes" id="UP000177958">
    <property type="component" value="Unassembled WGS sequence"/>
</dbReference>
<keyword evidence="8" id="KW-1133">Transmembrane helix</keyword>
<feature type="transmembrane region" description="Helical" evidence="8">
    <location>
        <begin position="21"/>
        <end position="44"/>
    </location>
</feature>
<dbReference type="Gene3D" id="1.10.287.130">
    <property type="match status" value="1"/>
</dbReference>
<dbReference type="Pfam" id="PF02518">
    <property type="entry name" value="HATPase_c"/>
    <property type="match status" value="1"/>
</dbReference>
<dbReference type="SUPFAM" id="SSF55874">
    <property type="entry name" value="ATPase domain of HSP90 chaperone/DNA topoisomerase II/histidine kinase"/>
    <property type="match status" value="1"/>
</dbReference>
<keyword evidence="5" id="KW-0418">Kinase</keyword>
<keyword evidence="8" id="KW-0812">Transmembrane</keyword>
<evidence type="ECO:0000256" key="5">
    <source>
        <dbReference type="ARBA" id="ARBA00022777"/>
    </source>
</evidence>
<evidence type="ECO:0000256" key="2">
    <source>
        <dbReference type="ARBA" id="ARBA00012438"/>
    </source>
</evidence>
<dbReference type="SMART" id="SM00387">
    <property type="entry name" value="HATPase_c"/>
    <property type="match status" value="1"/>
</dbReference>
<name>A0A1F6D7L9_9BACT</name>
<feature type="domain" description="Histidine kinase" evidence="9">
    <location>
        <begin position="123"/>
        <end position="339"/>
    </location>
</feature>
<dbReference type="InterPro" id="IPR036097">
    <property type="entry name" value="HisK_dim/P_sf"/>
</dbReference>
<dbReference type="FunFam" id="3.30.565.10:FF:000006">
    <property type="entry name" value="Sensor histidine kinase WalK"/>
    <property type="match status" value="1"/>
</dbReference>
<dbReference type="PRINTS" id="PR00344">
    <property type="entry name" value="BCTRLSENSOR"/>
</dbReference>
<dbReference type="InterPro" id="IPR003661">
    <property type="entry name" value="HisK_dim/P_dom"/>
</dbReference>
<dbReference type="Pfam" id="PF00512">
    <property type="entry name" value="HisKA"/>
    <property type="match status" value="1"/>
</dbReference>
<dbReference type="InterPro" id="IPR004358">
    <property type="entry name" value="Sig_transdc_His_kin-like_C"/>
</dbReference>
<evidence type="ECO:0000259" key="9">
    <source>
        <dbReference type="PROSITE" id="PS50109"/>
    </source>
</evidence>
<dbReference type="PROSITE" id="PS50109">
    <property type="entry name" value="HIS_KIN"/>
    <property type="match status" value="1"/>
</dbReference>
<dbReference type="InterPro" id="IPR005467">
    <property type="entry name" value="His_kinase_dom"/>
</dbReference>
<dbReference type="CDD" id="cd00082">
    <property type="entry name" value="HisKA"/>
    <property type="match status" value="1"/>
</dbReference>
<sequence>MGTDYAYKYRFDPFLRTEVHTIVLFVLFSLFILIVVVVSSSALYHDVTSVMSEAISESIAAEAPPSSIGGSVVQKLEELQARNIGILSTIVIVVTVIAGYIVARVVLMPTRQALELQKQFVGNVAHELRTPLSIIKTNTEVRLMDADIPEGVLTMHKDNLEELDRISDILNNLLSLSSSLRPERVEFRDVDLGSIVEGAMRKLHGLREKKGLEITARMSERRTVWGNASALEQIVTNILKNAISYTQKGGHIAITIEPVYPDFMEFTIRDSGVGIARKDLFRIFEPYYRTDASRNRARGGSGLGLTIVSELVKLHHGKITVRSVEGRGTTIVVLLPAGKQGLGMRAGESRGREDMSEVAVDYS</sequence>
<keyword evidence="8" id="KW-0472">Membrane</keyword>
<dbReference type="EC" id="2.7.13.3" evidence="2"/>
<accession>A0A1F6D7L9</accession>
<proteinExistence type="predicted"/>
<dbReference type="SMART" id="SM00388">
    <property type="entry name" value="HisKA"/>
    <property type="match status" value="1"/>
</dbReference>
<dbReference type="EMBL" id="MFKX01000029">
    <property type="protein sequence ID" value="OGG57320.1"/>
    <property type="molecule type" value="Genomic_DNA"/>
</dbReference>
<dbReference type="InterPro" id="IPR050736">
    <property type="entry name" value="Sensor_HK_Regulatory"/>
</dbReference>
<dbReference type="InterPro" id="IPR036890">
    <property type="entry name" value="HATPase_C_sf"/>
</dbReference>
<protein>
    <recommendedName>
        <fullName evidence="2">histidine kinase</fullName>
        <ecNumber evidence="2">2.7.13.3</ecNumber>
    </recommendedName>
</protein>
<evidence type="ECO:0000256" key="6">
    <source>
        <dbReference type="ARBA" id="ARBA00023012"/>
    </source>
</evidence>
<comment type="caution">
    <text evidence="10">The sequence shown here is derived from an EMBL/GenBank/DDBJ whole genome shotgun (WGS) entry which is preliminary data.</text>
</comment>
<dbReference type="SUPFAM" id="SSF47384">
    <property type="entry name" value="Homodimeric domain of signal transducing histidine kinase"/>
    <property type="match status" value="1"/>
</dbReference>
<organism evidence="10 11">
    <name type="scientific">Candidatus Kaiserbacteria bacterium RIFCSPHIGHO2_01_FULL_55_17</name>
    <dbReference type="NCBI Taxonomy" id="1798484"/>
    <lineage>
        <taxon>Bacteria</taxon>
        <taxon>Candidatus Kaiseribacteriota</taxon>
    </lineage>
</organism>
<evidence type="ECO:0000256" key="3">
    <source>
        <dbReference type="ARBA" id="ARBA00022553"/>
    </source>
</evidence>
<dbReference type="GO" id="GO:0000155">
    <property type="term" value="F:phosphorelay sensor kinase activity"/>
    <property type="evidence" value="ECO:0007669"/>
    <property type="project" value="InterPro"/>
</dbReference>
<dbReference type="InterPro" id="IPR003594">
    <property type="entry name" value="HATPase_dom"/>
</dbReference>
<feature type="transmembrane region" description="Helical" evidence="8">
    <location>
        <begin position="84"/>
        <end position="107"/>
    </location>
</feature>
<reference evidence="10 11" key="1">
    <citation type="journal article" date="2016" name="Nat. Commun.">
        <title>Thousands of microbial genomes shed light on interconnected biogeochemical processes in an aquifer system.</title>
        <authorList>
            <person name="Anantharaman K."/>
            <person name="Brown C.T."/>
            <person name="Hug L.A."/>
            <person name="Sharon I."/>
            <person name="Castelle C.J."/>
            <person name="Probst A.J."/>
            <person name="Thomas B.C."/>
            <person name="Singh A."/>
            <person name="Wilkins M.J."/>
            <person name="Karaoz U."/>
            <person name="Brodie E.L."/>
            <person name="Williams K.H."/>
            <person name="Hubbard S.S."/>
            <person name="Banfield J.F."/>
        </authorList>
    </citation>
    <scope>NUCLEOTIDE SEQUENCE [LARGE SCALE GENOMIC DNA]</scope>
</reference>
<dbReference type="PANTHER" id="PTHR43711:SF1">
    <property type="entry name" value="HISTIDINE KINASE 1"/>
    <property type="match status" value="1"/>
</dbReference>